<evidence type="ECO:0000256" key="3">
    <source>
        <dbReference type="ARBA" id="ARBA00005566"/>
    </source>
</evidence>
<comment type="subcellular location">
    <subcellularLocation>
        <location evidence="2">Chromosome</location>
        <location evidence="2">Centromere</location>
    </subcellularLocation>
    <subcellularLocation>
        <location evidence="1">Nucleus</location>
    </subcellularLocation>
</comment>
<evidence type="ECO:0000256" key="1">
    <source>
        <dbReference type="ARBA" id="ARBA00004123"/>
    </source>
</evidence>
<keyword evidence="5" id="KW-0539">Nucleus</keyword>
<keyword evidence="6" id="KW-0137">Centromere</keyword>
<dbReference type="Pfam" id="PF05238">
    <property type="entry name" value="CENP-N"/>
    <property type="match status" value="1"/>
</dbReference>
<proteinExistence type="inferred from homology"/>
<comment type="similarity">
    <text evidence="3">Belongs to the CENP-N/CHL4 family.</text>
</comment>
<dbReference type="Proteomes" id="UP000694865">
    <property type="component" value="Unplaced"/>
</dbReference>
<evidence type="ECO:0000256" key="2">
    <source>
        <dbReference type="ARBA" id="ARBA00004584"/>
    </source>
</evidence>
<dbReference type="RefSeq" id="XP_002739020.1">
    <property type="nucleotide sequence ID" value="XM_002738974.2"/>
</dbReference>
<organism evidence="7 8">
    <name type="scientific">Saccoglossus kowalevskii</name>
    <name type="common">Acorn worm</name>
    <dbReference type="NCBI Taxonomy" id="10224"/>
    <lineage>
        <taxon>Eukaryota</taxon>
        <taxon>Metazoa</taxon>
        <taxon>Hemichordata</taxon>
        <taxon>Enteropneusta</taxon>
        <taxon>Harrimaniidae</taxon>
        <taxon>Saccoglossus</taxon>
    </lineage>
</organism>
<dbReference type="GeneID" id="100378236"/>
<sequence length="350" mass="40375">MDVLFLLRKVLNRFRKADFEIVLPEWGFVVIGEEGLHLDFNRATKAVIVSRITEYCKRKNITLDDVAELDLIYNHWHQNNRNWQVYRLTGAEGMKKDAPIVPPDFEFTLRKQLSFYFRHDLHMMKKEDWIWLRICLKEGVGSEFSLNNVVYIMHPSDSLNVFTSTIKKSYKQYLLQALVLSLHCTKIKELELTGRHLRSLADMVLHQHSQGVMSRYRYNQVDESPLSCFRKRKAESPPDISDDRLICENTKEKRARLSQTQETFGQNKQPVVQKLTYKLVTGFHANEYVPGMADGDTNVFHCTVKFAGTSVIEGIRQLGPAGLAKLPLPSHLGNIHSLAKNCMIISEGNH</sequence>
<evidence type="ECO:0000313" key="8">
    <source>
        <dbReference type="RefSeq" id="XP_002739020.1"/>
    </source>
</evidence>
<evidence type="ECO:0000256" key="4">
    <source>
        <dbReference type="ARBA" id="ARBA00022454"/>
    </source>
</evidence>
<evidence type="ECO:0000256" key="5">
    <source>
        <dbReference type="ARBA" id="ARBA00023242"/>
    </source>
</evidence>
<dbReference type="InterPro" id="IPR007902">
    <property type="entry name" value="Chl4/mis15/CENP-N"/>
</dbReference>
<reference evidence="8" key="1">
    <citation type="submission" date="2025-08" db="UniProtKB">
        <authorList>
            <consortium name="RefSeq"/>
        </authorList>
    </citation>
    <scope>IDENTIFICATION</scope>
    <source>
        <tissue evidence="8">Testes</tissue>
    </source>
</reference>
<protein>
    <submittedName>
        <fullName evidence="8">Centromere protein N-A-like isoform X1</fullName>
    </submittedName>
</protein>
<gene>
    <name evidence="8" type="primary">LOC100378236</name>
</gene>
<dbReference type="PANTHER" id="PTHR46790">
    <property type="entry name" value="CENTROMERE PROTEIN N"/>
    <property type="match status" value="1"/>
</dbReference>
<accession>A0ABM0GWQ7</accession>
<keyword evidence="7" id="KW-1185">Reference proteome</keyword>
<evidence type="ECO:0000256" key="6">
    <source>
        <dbReference type="ARBA" id="ARBA00023328"/>
    </source>
</evidence>
<name>A0ABM0GWQ7_SACKO</name>
<dbReference type="PANTHER" id="PTHR46790:SF1">
    <property type="entry name" value="CENTROMERE PROTEIN N"/>
    <property type="match status" value="1"/>
</dbReference>
<dbReference type="InterPro" id="IPR052011">
    <property type="entry name" value="CENP-NAC/CAD_complex"/>
</dbReference>
<evidence type="ECO:0000313" key="7">
    <source>
        <dbReference type="Proteomes" id="UP000694865"/>
    </source>
</evidence>
<keyword evidence="4" id="KW-0158">Chromosome</keyword>